<dbReference type="Proteomes" id="UP000184480">
    <property type="component" value="Unassembled WGS sequence"/>
</dbReference>
<evidence type="ECO:0000313" key="4">
    <source>
        <dbReference type="Proteomes" id="UP000184480"/>
    </source>
</evidence>
<dbReference type="InterPro" id="IPR025400">
    <property type="entry name" value="Lin1244/Lin1753-like_N"/>
</dbReference>
<proteinExistence type="predicted"/>
<dbReference type="PANTHER" id="PTHR39196:SF1">
    <property type="entry name" value="PRIMOSOME, DNAD SUBUNIT"/>
    <property type="match status" value="1"/>
</dbReference>
<dbReference type="AlphaFoldDB" id="A0A1M5ARF3"/>
<organism evidence="3 4">
    <name type="scientific">Dysgonomonas macrotermitis</name>
    <dbReference type="NCBI Taxonomy" id="1346286"/>
    <lineage>
        <taxon>Bacteria</taxon>
        <taxon>Pseudomonadati</taxon>
        <taxon>Bacteroidota</taxon>
        <taxon>Bacteroidia</taxon>
        <taxon>Bacteroidales</taxon>
        <taxon>Dysgonomonadaceae</taxon>
        <taxon>Dysgonomonas</taxon>
    </lineage>
</organism>
<evidence type="ECO:0000259" key="2">
    <source>
        <dbReference type="Pfam" id="PF25200"/>
    </source>
</evidence>
<accession>A0A1M5ARF3</accession>
<dbReference type="PANTHER" id="PTHR39196">
    <property type="entry name" value="PRIMOSOME, DNAD SUBUNIT"/>
    <property type="match status" value="1"/>
</dbReference>
<protein>
    <submittedName>
        <fullName evidence="3">Uncharacterized protein</fullName>
    </submittedName>
</protein>
<evidence type="ECO:0000259" key="1">
    <source>
        <dbReference type="Pfam" id="PF14297"/>
    </source>
</evidence>
<sequence length="266" mass="30586">MARPLKSGLDYFPLDVDIFQDIKVRKIAKTYGSDSYSILIGLLCQIYRDKGYYITWDDDLAFCVADTLGINEDTVTLVIKKAVEVGFFDEKMYVRHRILTSEAIQARYIAATQKRKEVVLNDIYLVSSVNNPVNDSRNTQSKVKETKVNKSKVKDTKTSGCLTASVEVDNTNYVVSEVLLETMNTLLNDSYYTDSLIFNKKIENKDALIRYLKLFFVKLQNEGAANVSLRNAKRHFTNWLRIQMEPKNKPKHNYANYANSTTYCQF</sequence>
<dbReference type="Pfam" id="PF25200">
    <property type="entry name" value="DUF7833"/>
    <property type="match status" value="1"/>
</dbReference>
<reference evidence="4" key="1">
    <citation type="submission" date="2016-11" db="EMBL/GenBank/DDBJ databases">
        <authorList>
            <person name="Varghese N."/>
            <person name="Submissions S."/>
        </authorList>
    </citation>
    <scope>NUCLEOTIDE SEQUENCE [LARGE SCALE GENOMIC DNA]</scope>
    <source>
        <strain evidence="4">DSM 27370</strain>
    </source>
</reference>
<dbReference type="EMBL" id="FQUC01000005">
    <property type="protein sequence ID" value="SHF32754.1"/>
    <property type="molecule type" value="Genomic_DNA"/>
</dbReference>
<dbReference type="OrthoDB" id="1047417at2"/>
<dbReference type="InterPro" id="IPR057155">
    <property type="entry name" value="DUF7833"/>
</dbReference>
<name>A0A1M5ARF3_9BACT</name>
<dbReference type="STRING" id="1346286.SAMN05444362_105135"/>
<gene>
    <name evidence="3" type="ORF">SAMN05444362_105135</name>
</gene>
<feature type="domain" description="Lin1244/Lin1753-like N-terminal" evidence="1">
    <location>
        <begin position="11"/>
        <end position="104"/>
    </location>
</feature>
<dbReference type="RefSeq" id="WP_062180625.1">
    <property type="nucleotide sequence ID" value="NZ_BBXL01000010.1"/>
</dbReference>
<evidence type="ECO:0000313" key="3">
    <source>
        <dbReference type="EMBL" id="SHF32754.1"/>
    </source>
</evidence>
<keyword evidence="4" id="KW-1185">Reference proteome</keyword>
<dbReference type="Pfam" id="PF14297">
    <property type="entry name" value="Lin1244_N"/>
    <property type="match status" value="1"/>
</dbReference>
<feature type="domain" description="DUF7833" evidence="2">
    <location>
        <begin position="183"/>
        <end position="242"/>
    </location>
</feature>